<dbReference type="OrthoDB" id="285836at2"/>
<dbReference type="Proteomes" id="UP000294835">
    <property type="component" value="Unassembled WGS sequence"/>
</dbReference>
<evidence type="ECO:0000256" key="1">
    <source>
        <dbReference type="SAM" id="Coils"/>
    </source>
</evidence>
<dbReference type="RefSeq" id="WP_132463521.1">
    <property type="nucleotide sequence ID" value="NZ_SLXP01000009.1"/>
</dbReference>
<gene>
    <name evidence="2" type="ORF">EV662_10914</name>
</gene>
<dbReference type="InterPro" id="IPR007236">
    <property type="entry name" value="SlyX"/>
</dbReference>
<proteinExistence type="predicted"/>
<keyword evidence="3" id="KW-1185">Reference proteome</keyword>
<dbReference type="Pfam" id="PF04102">
    <property type="entry name" value="SlyX"/>
    <property type="match status" value="1"/>
</dbReference>
<evidence type="ECO:0000313" key="3">
    <source>
        <dbReference type="Proteomes" id="UP000294835"/>
    </source>
</evidence>
<dbReference type="AlphaFoldDB" id="A0A4R2PVB9"/>
<name>A0A4R2PVB9_9RHOB</name>
<protein>
    <submittedName>
        <fullName evidence="2">SlyX protein</fullName>
    </submittedName>
</protein>
<dbReference type="Gene3D" id="1.20.5.170">
    <property type="match status" value="1"/>
</dbReference>
<accession>A0A4R2PVB9</accession>
<keyword evidence="1" id="KW-0175">Coiled coil</keyword>
<reference evidence="2 3" key="1">
    <citation type="submission" date="2019-03" db="EMBL/GenBank/DDBJ databases">
        <title>Genomic Encyclopedia of Type Strains, Phase IV (KMG-IV): sequencing the most valuable type-strain genomes for metagenomic binning, comparative biology and taxonomic classification.</title>
        <authorList>
            <person name="Goeker M."/>
        </authorList>
    </citation>
    <scope>NUCLEOTIDE SEQUENCE [LARGE SCALE GENOMIC DNA]</scope>
    <source>
        <strain evidence="2 3">DSM 18063</strain>
    </source>
</reference>
<dbReference type="EMBL" id="SLXP01000009">
    <property type="protein sequence ID" value="TCP39889.1"/>
    <property type="molecule type" value="Genomic_DNA"/>
</dbReference>
<organism evidence="2 3">
    <name type="scientific">Rhodovulum marinum</name>
    <dbReference type="NCBI Taxonomy" id="320662"/>
    <lineage>
        <taxon>Bacteria</taxon>
        <taxon>Pseudomonadati</taxon>
        <taxon>Pseudomonadota</taxon>
        <taxon>Alphaproteobacteria</taxon>
        <taxon>Rhodobacterales</taxon>
        <taxon>Paracoccaceae</taxon>
        <taxon>Rhodovulum</taxon>
    </lineage>
</organism>
<feature type="coiled-coil region" evidence="1">
    <location>
        <begin position="7"/>
        <end position="41"/>
    </location>
</feature>
<comment type="caution">
    <text evidence="2">The sequence shown here is derived from an EMBL/GenBank/DDBJ whole genome shotgun (WGS) entry which is preliminary data.</text>
</comment>
<evidence type="ECO:0000313" key="2">
    <source>
        <dbReference type="EMBL" id="TCP39889.1"/>
    </source>
</evidence>
<sequence>MAMKDELTALEERIARLMKETDELSDEIARQGREIDRLRRQVDLLLGREAEREYDGGGSVPLVDQKPPHW</sequence>